<feature type="compositionally biased region" description="Low complexity" evidence="1">
    <location>
        <begin position="527"/>
        <end position="549"/>
    </location>
</feature>
<evidence type="ECO:0000256" key="1">
    <source>
        <dbReference type="SAM" id="MobiDB-lite"/>
    </source>
</evidence>
<evidence type="ECO:0000313" key="2">
    <source>
        <dbReference type="EMBL" id="ABI32394.1"/>
    </source>
</evidence>
<geneLocation type="plasmid" evidence="2">
    <name>pRL4</name>
</geneLocation>
<sequence>MPRTAAEPSSPPPAGDQARPQRRQRVKVPLRLVVNPHYADVAVTAYVKIGALASRPEGCTAATVTIAEYVGLSKASVELRHDAADAPRARRCRRAVLDPPFPARWMWHLGGAPYPAALPGRAVRVDSRRGVRGPHPRASVRAYALIAYAQAQKIPLTESEIAGALHHHIGRRSGQPLTTAAAGEIVDELEATRWITVERRAGVRGRHHFVAHDIPPATQDPGCGQLSSTDVAPSSTSGPGEGSGSSAGEGSLATKEEPRTDRPDDERALFSPAVGEVQVGEGVENRDAQPPRGTDEDGLALRADDHQTPLTTPLTRPSGTPLTNPTGAYSGPRLTISARVHDVLEPVHWLYRQTSVYMQRRIAREVGQQLRSGVDDTRLRQRLQTRVAQTFTDEIRDPGRWILGVGLPHWGCGIFDCEAGVLWSSGRRCLVCEEIVRDRRRATAQPEAPAPGIVHSVPARVPVQPSTPAAPRGRCPECGLRRPGAEPPPSRPPGASRAERSTKVDWPAARPRRRTSKCARDGTAVDAPGRPSAPPGSASDAGPAGWSGPHPEPPLPPSRIGDCLSSAR</sequence>
<accession>Q0GC35</accession>
<feature type="compositionally biased region" description="Polar residues" evidence="1">
    <location>
        <begin position="308"/>
        <end position="327"/>
    </location>
</feature>
<reference evidence="2" key="1">
    <citation type="journal article" date="2009" name="FEMS Microbiol. Lett.">
        <title>Variation in the replication loci of Streptomyces linear plasmids.</title>
        <authorList>
            <person name="Zhang R."/>
            <person name="Xia H."/>
            <person name="Guo P."/>
            <person name="Qin Z."/>
        </authorList>
    </citation>
    <scope>NUCLEOTIDE SEQUENCE</scope>
    <source>
        <strain evidence="2">44414</strain>
        <plasmid evidence="2">pRL4</plasmid>
    </source>
</reference>
<feature type="region of interest" description="Disordered" evidence="1">
    <location>
        <begin position="1"/>
        <end position="24"/>
    </location>
</feature>
<feature type="region of interest" description="Disordered" evidence="1">
    <location>
        <begin position="212"/>
        <end position="330"/>
    </location>
</feature>
<protein>
    <submittedName>
        <fullName evidence="2">Uncharacterized protein</fullName>
    </submittedName>
</protein>
<organism evidence="2">
    <name type="scientific">Streptomyces sp. 44414</name>
    <dbReference type="NCBI Taxonomy" id="364103"/>
    <lineage>
        <taxon>Bacteria</taxon>
        <taxon>Bacillati</taxon>
        <taxon>Actinomycetota</taxon>
        <taxon>Actinomycetes</taxon>
        <taxon>Kitasatosporales</taxon>
        <taxon>Streptomycetaceae</taxon>
        <taxon>Streptomyces</taxon>
    </lineage>
</organism>
<name>Q0GC35_9ACTN</name>
<dbReference type="AlphaFoldDB" id="Q0GC35"/>
<proteinExistence type="predicted"/>
<dbReference type="EMBL" id="DQ873297">
    <property type="protein sequence ID" value="ABI32394.1"/>
    <property type="molecule type" value="Genomic_DNA"/>
</dbReference>
<feature type="compositionally biased region" description="Basic and acidic residues" evidence="1">
    <location>
        <begin position="283"/>
        <end position="295"/>
    </location>
</feature>
<keyword evidence="2" id="KW-0614">Plasmid</keyword>
<feature type="region of interest" description="Disordered" evidence="1">
    <location>
        <begin position="442"/>
        <end position="568"/>
    </location>
</feature>
<feature type="compositionally biased region" description="Basic and acidic residues" evidence="1">
    <location>
        <begin position="254"/>
        <end position="268"/>
    </location>
</feature>